<feature type="region of interest" description="Disordered" evidence="17">
    <location>
        <begin position="443"/>
        <end position="531"/>
    </location>
</feature>
<feature type="coiled-coil region" evidence="16">
    <location>
        <begin position="564"/>
        <end position="591"/>
    </location>
</feature>
<dbReference type="InterPro" id="IPR008253">
    <property type="entry name" value="Marvel"/>
</dbReference>
<comment type="subcellular location">
    <subcellularLocation>
        <location evidence="1">Cell junction</location>
        <location evidence="1">Tight junction</location>
    </subcellularLocation>
    <subcellularLocation>
        <location evidence="2">Cell membrane</location>
        <topology evidence="2">Multi-pass membrane protein</topology>
    </subcellularLocation>
</comment>
<keyword evidence="13" id="KW-1015">Disulfide bond</keyword>
<dbReference type="STRING" id="33528.ENSGAFP00000010598"/>
<dbReference type="SUPFAM" id="SSF144292">
    <property type="entry name" value="occludin/ELL-like"/>
    <property type="match status" value="1"/>
</dbReference>
<keyword evidence="12 14" id="KW-0472">Membrane</keyword>
<protein>
    <recommendedName>
        <fullName evidence="4">Occludin</fullName>
    </recommendedName>
</protein>
<evidence type="ECO:0000256" key="7">
    <source>
        <dbReference type="ARBA" id="ARBA00022553"/>
    </source>
</evidence>
<keyword evidence="10 18" id="KW-1133">Transmembrane helix</keyword>
<dbReference type="GO" id="GO:0000987">
    <property type="term" value="F:cis-regulatory region sequence-specific DNA binding"/>
    <property type="evidence" value="ECO:0007669"/>
    <property type="project" value="TreeGrafter"/>
</dbReference>
<feature type="transmembrane region" description="Helical" evidence="18">
    <location>
        <begin position="281"/>
        <end position="304"/>
    </location>
</feature>
<evidence type="ECO:0000313" key="21">
    <source>
        <dbReference type="EMBL" id="PWA21199.1"/>
    </source>
</evidence>
<evidence type="ECO:0000313" key="22">
    <source>
        <dbReference type="Proteomes" id="UP000250572"/>
    </source>
</evidence>
<dbReference type="GO" id="GO:0008023">
    <property type="term" value="C:transcription elongation factor complex"/>
    <property type="evidence" value="ECO:0007669"/>
    <property type="project" value="TreeGrafter"/>
</dbReference>
<feature type="transmembrane region" description="Helical" evidence="18">
    <location>
        <begin position="169"/>
        <end position="191"/>
    </location>
</feature>
<dbReference type="InterPro" id="IPR002958">
    <property type="entry name" value="Occludin"/>
</dbReference>
<dbReference type="Pfam" id="PF01284">
    <property type="entry name" value="MARVEL"/>
    <property type="match status" value="1"/>
</dbReference>
<dbReference type="GO" id="GO:0042795">
    <property type="term" value="P:snRNA transcription by RNA polymerase II"/>
    <property type="evidence" value="ECO:0007669"/>
    <property type="project" value="TreeGrafter"/>
</dbReference>
<evidence type="ECO:0000256" key="8">
    <source>
        <dbReference type="ARBA" id="ARBA00022692"/>
    </source>
</evidence>
<evidence type="ECO:0000256" key="13">
    <source>
        <dbReference type="ARBA" id="ARBA00023157"/>
    </source>
</evidence>
<dbReference type="AlphaFoldDB" id="A0A315VEA0"/>
<feature type="domain" description="MARVEL" evidence="19">
    <location>
        <begin position="162"/>
        <end position="385"/>
    </location>
</feature>
<dbReference type="GO" id="GO:0070830">
    <property type="term" value="P:bicellular tight junction assembly"/>
    <property type="evidence" value="ECO:0007669"/>
    <property type="project" value="InterPro"/>
</dbReference>
<evidence type="ECO:0000256" key="1">
    <source>
        <dbReference type="ARBA" id="ARBA00004435"/>
    </source>
</evidence>
<evidence type="ECO:0000256" key="9">
    <source>
        <dbReference type="ARBA" id="ARBA00022949"/>
    </source>
</evidence>
<dbReference type="GO" id="GO:0032968">
    <property type="term" value="P:positive regulation of transcription elongation by RNA polymerase II"/>
    <property type="evidence" value="ECO:0007669"/>
    <property type="project" value="TreeGrafter"/>
</dbReference>
<dbReference type="PROSITE" id="PS51225">
    <property type="entry name" value="MARVEL"/>
    <property type="match status" value="1"/>
</dbReference>
<keyword evidence="22" id="KW-1185">Reference proteome</keyword>
<keyword evidence="11 16" id="KW-0175">Coiled coil</keyword>
<feature type="transmembrane region" description="Helical" evidence="18">
    <location>
        <begin position="360"/>
        <end position="380"/>
    </location>
</feature>
<gene>
    <name evidence="21" type="ORF">CCH79_00009407</name>
</gene>
<dbReference type="InterPro" id="IPR010844">
    <property type="entry name" value="Occludin_ELL"/>
</dbReference>
<reference evidence="21 22" key="1">
    <citation type="journal article" date="2018" name="G3 (Bethesda)">
        <title>A High-Quality Reference Genome for the Invasive Mosquitofish Gambusia affinis Using a Chicago Library.</title>
        <authorList>
            <person name="Hoffberg S.L."/>
            <person name="Troendle N.J."/>
            <person name="Glenn T.C."/>
            <person name="Mahmud O."/>
            <person name="Louha S."/>
            <person name="Chalopin D."/>
            <person name="Bennetzen J.L."/>
            <person name="Mauricio R."/>
        </authorList>
    </citation>
    <scope>NUCLEOTIDE SEQUENCE [LARGE SCALE GENOMIC DNA]</scope>
    <source>
        <strain evidence="21">NE01/NJP1002.9</strain>
        <tissue evidence="21">Muscle</tissue>
    </source>
</reference>
<evidence type="ECO:0000256" key="16">
    <source>
        <dbReference type="SAM" id="Coils"/>
    </source>
</evidence>
<evidence type="ECO:0000256" key="4">
    <source>
        <dbReference type="ARBA" id="ARBA00016772"/>
    </source>
</evidence>
<evidence type="ECO:0000256" key="5">
    <source>
        <dbReference type="ARBA" id="ARBA00022427"/>
    </source>
</evidence>
<keyword evidence="8 14" id="KW-0812">Transmembrane</keyword>
<comment type="caution">
    <text evidence="21">The sequence shown here is derived from an EMBL/GenBank/DDBJ whole genome shotgun (WGS) entry which is preliminary data.</text>
</comment>
<organism evidence="21 22">
    <name type="scientific">Gambusia affinis</name>
    <name type="common">Western mosquitofish</name>
    <name type="synonym">Heterandria affinis</name>
    <dbReference type="NCBI Taxonomy" id="33528"/>
    <lineage>
        <taxon>Eukaryota</taxon>
        <taxon>Metazoa</taxon>
        <taxon>Chordata</taxon>
        <taxon>Craniata</taxon>
        <taxon>Vertebrata</taxon>
        <taxon>Euteleostomi</taxon>
        <taxon>Actinopterygii</taxon>
        <taxon>Neopterygii</taxon>
        <taxon>Teleostei</taxon>
        <taxon>Neoteleostei</taxon>
        <taxon>Acanthomorphata</taxon>
        <taxon>Ovalentaria</taxon>
        <taxon>Atherinomorphae</taxon>
        <taxon>Cyprinodontiformes</taxon>
        <taxon>Poeciliidae</taxon>
        <taxon>Poeciliinae</taxon>
        <taxon>Gambusia</taxon>
    </lineage>
</organism>
<keyword evidence="9" id="KW-0965">Cell junction</keyword>
<keyword evidence="7" id="KW-0597">Phosphoprotein</keyword>
<evidence type="ECO:0000256" key="12">
    <source>
        <dbReference type="ARBA" id="ARBA00023136"/>
    </source>
</evidence>
<keyword evidence="6" id="KW-1003">Cell membrane</keyword>
<dbReference type="EMBL" id="NHOQ01001911">
    <property type="protein sequence ID" value="PWA21199.1"/>
    <property type="molecule type" value="Genomic_DNA"/>
</dbReference>
<dbReference type="Proteomes" id="UP000250572">
    <property type="component" value="Unassembled WGS sequence"/>
</dbReference>
<evidence type="ECO:0000256" key="17">
    <source>
        <dbReference type="SAM" id="MobiDB-lite"/>
    </source>
</evidence>
<evidence type="ECO:0000256" key="11">
    <source>
        <dbReference type="ARBA" id="ARBA00023054"/>
    </source>
</evidence>
<evidence type="ECO:0000256" key="18">
    <source>
        <dbReference type="SAM" id="Phobius"/>
    </source>
</evidence>
<dbReference type="Pfam" id="PF07303">
    <property type="entry name" value="Occludin_ELL"/>
    <property type="match status" value="1"/>
</dbReference>
<accession>A0A315VEA0</accession>
<evidence type="ECO:0000259" key="19">
    <source>
        <dbReference type="PROSITE" id="PS51225"/>
    </source>
</evidence>
<feature type="domain" description="OCEL" evidence="20">
    <location>
        <begin position="535"/>
        <end position="642"/>
    </location>
</feature>
<name>A0A315VEA0_GAMAF</name>
<dbReference type="InterPro" id="IPR031176">
    <property type="entry name" value="ELL/occludin"/>
</dbReference>
<dbReference type="GO" id="GO:0005886">
    <property type="term" value="C:plasma membrane"/>
    <property type="evidence" value="ECO:0007669"/>
    <property type="project" value="UniProtKB-SubCell"/>
</dbReference>
<sequence>MADVVKFHLDKCERDKKLGEIYVVYIYATWLIGRLIWQVADESRVYRSHGKRSLETAALEGALLKSCDYVLVAQEVLTVQRCFGLVLEVLADSLFCTPPAMFDKQHYESPPVYSPPYSPPSNNGFGPAGSFQGPQSDYNAYPPPPGSYYIEDRPQHFYKWRSPPGIIKAMMATVIVLCLAIFACVASTLMWDMQYTYGSGYYGSGLGYGSGYSGGSYGSSYGGLGGYGGYGGYGNYYGSYVSPYSAKTAMIAMAAINFIGCMSFFIASFSKSSVVRSRKFFLAVLIASVLMGVLQGIMTIVYIVGVNPMAQSSSNIMYNPMLMMCQSLYQTSYSQMGGLGGFPMYNQYLYHYCFVDPQEAVAMVCGFLVVIALGVAAFFAQKTRGKIWRYGKPNIYWQEPLVGGKASEGRNVEEWVNNVEESRSVQDAPTLLVSEKGGGLLNASANSVNSFPPAKVDSTSYNEDDNQYSEKMTSRPLEGYSHGGRTSSSPSEETGGRRPSANRGKRRRRNPDMDESQYETEYTTGGETGNELDADEWESVYPTITSDSQRHEYKREFDADLREYKRLCAEMDDINDRLNKLSRQLDTLDESSAKYQVVAEEYNQLKDLKQTSEYQSKKRECRRLRHKLFHIKRMVKDYDKNH</sequence>
<proteinExistence type="inferred from homology"/>
<evidence type="ECO:0000256" key="14">
    <source>
        <dbReference type="PROSITE-ProRule" id="PRU00581"/>
    </source>
</evidence>
<comment type="similarity">
    <text evidence="3 15">Belongs to the ELL/occludin family.</text>
</comment>
<evidence type="ECO:0000256" key="10">
    <source>
        <dbReference type="ARBA" id="ARBA00022989"/>
    </source>
</evidence>
<evidence type="ECO:0000256" key="15">
    <source>
        <dbReference type="PROSITE-ProRule" id="PRU01324"/>
    </source>
</evidence>
<dbReference type="PROSITE" id="PS51980">
    <property type="entry name" value="OCEL"/>
    <property type="match status" value="1"/>
</dbReference>
<dbReference type="GO" id="GO:0005923">
    <property type="term" value="C:bicellular tight junction"/>
    <property type="evidence" value="ECO:0007669"/>
    <property type="project" value="UniProtKB-SubCell"/>
</dbReference>
<feature type="transmembrane region" description="Helical" evidence="18">
    <location>
        <begin position="249"/>
        <end position="269"/>
    </location>
</feature>
<evidence type="ECO:0000256" key="3">
    <source>
        <dbReference type="ARBA" id="ARBA00009171"/>
    </source>
</evidence>
<evidence type="ECO:0000259" key="20">
    <source>
        <dbReference type="PROSITE" id="PS51980"/>
    </source>
</evidence>
<dbReference type="Gene3D" id="6.10.140.340">
    <property type="match status" value="1"/>
</dbReference>
<evidence type="ECO:0000256" key="2">
    <source>
        <dbReference type="ARBA" id="ARBA00004651"/>
    </source>
</evidence>
<evidence type="ECO:0000256" key="6">
    <source>
        <dbReference type="ARBA" id="ARBA00022475"/>
    </source>
</evidence>
<feature type="transmembrane region" description="Helical" evidence="18">
    <location>
        <begin position="20"/>
        <end position="37"/>
    </location>
</feature>
<dbReference type="PRINTS" id="PR01258">
    <property type="entry name" value="OCCLUDIN"/>
</dbReference>
<dbReference type="PANTHER" id="PTHR23288:SF6">
    <property type="entry name" value="OCCLUDIN"/>
    <property type="match status" value="1"/>
</dbReference>
<dbReference type="PANTHER" id="PTHR23288">
    <property type="entry name" value="OCCLUDIN AND RNA POLYMERASE II ELONGATION FACTOR ELL"/>
    <property type="match status" value="1"/>
</dbReference>
<keyword evidence="5" id="KW-0796">Tight junction</keyword>